<gene>
    <name evidence="1" type="ORF">CPRO_03220</name>
    <name evidence="2" type="ORF">SAMN02745151_00029</name>
</gene>
<reference evidence="3" key="2">
    <citation type="submission" date="2016-01" db="EMBL/GenBank/DDBJ databases">
        <authorList>
            <person name="Poehlein A."/>
            <person name="Schlien K."/>
            <person name="Gottschalk G."/>
            <person name="Buckel W."/>
            <person name="Daniel R."/>
        </authorList>
    </citation>
    <scope>NUCLEOTIDE SEQUENCE [LARGE SCALE GENOMIC DNA]</scope>
    <source>
        <strain evidence="3">X2</strain>
    </source>
</reference>
<protein>
    <submittedName>
        <fullName evidence="2">Uncharacterized protein</fullName>
    </submittedName>
</protein>
<name>A0A0X8VBB4_ANAPI</name>
<dbReference type="EMBL" id="CP014223">
    <property type="protein sequence ID" value="AMJ39944.1"/>
    <property type="molecule type" value="Genomic_DNA"/>
</dbReference>
<evidence type="ECO:0000313" key="4">
    <source>
        <dbReference type="Proteomes" id="UP000184204"/>
    </source>
</evidence>
<keyword evidence="3" id="KW-1185">Reference proteome</keyword>
<reference evidence="4" key="4">
    <citation type="submission" date="2016-11" db="EMBL/GenBank/DDBJ databases">
        <authorList>
            <person name="Jaros S."/>
            <person name="Januszkiewicz K."/>
            <person name="Wedrychowicz H."/>
        </authorList>
    </citation>
    <scope>NUCLEOTIDE SEQUENCE [LARGE SCALE GENOMIC DNA]</scope>
    <source>
        <strain evidence="4">DSM 1682</strain>
    </source>
</reference>
<proteinExistence type="predicted"/>
<dbReference type="KEGG" id="cpro:CPRO_03220"/>
<reference evidence="1 3" key="1">
    <citation type="journal article" date="2016" name="Genome Announc.">
        <title>Complete Genome Sequence of the Amino Acid-Fermenting Clostridium propionicum X2 (DSM 1682).</title>
        <authorList>
            <person name="Poehlein A."/>
            <person name="Schlien K."/>
            <person name="Chowdhury N.P."/>
            <person name="Gottschalk G."/>
            <person name="Buckel W."/>
            <person name="Daniel R."/>
        </authorList>
    </citation>
    <scope>NUCLEOTIDE SEQUENCE [LARGE SCALE GENOMIC DNA]</scope>
    <source>
        <strain evidence="1 3">X2</strain>
    </source>
</reference>
<dbReference type="AlphaFoldDB" id="A0A0X8VBB4"/>
<dbReference type="Proteomes" id="UP000184204">
    <property type="component" value="Unassembled WGS sequence"/>
</dbReference>
<dbReference type="Proteomes" id="UP000068026">
    <property type="component" value="Chromosome"/>
</dbReference>
<evidence type="ECO:0000313" key="1">
    <source>
        <dbReference type="EMBL" id="AMJ39944.1"/>
    </source>
</evidence>
<dbReference type="EMBL" id="FQUA01000001">
    <property type="protein sequence ID" value="SHE27164.1"/>
    <property type="molecule type" value="Genomic_DNA"/>
</dbReference>
<evidence type="ECO:0000313" key="3">
    <source>
        <dbReference type="Proteomes" id="UP000068026"/>
    </source>
</evidence>
<sequence length="195" mass="23342">MAVLERNLKKDERCKKLIEECKSYFIERAYQLENQFYSAFYVQCAESTAADGYEVFLETPMEHNYFRANLAKLDETAMMRFYKLAAIHHTIRMVRRRKKEMLWENIKEGLFKVYDLTENEKEMVDILQRCAFLYQTGFQELFIKTTARYIFGHKVLSAFSFAFIGNFWYNSYSSFMGSFVGYVPFRVRMERAMGE</sequence>
<reference evidence="2" key="3">
    <citation type="submission" date="2016-11" db="EMBL/GenBank/DDBJ databases">
        <authorList>
            <person name="Varghese N."/>
            <person name="Submissions S."/>
        </authorList>
    </citation>
    <scope>NUCLEOTIDE SEQUENCE</scope>
    <source>
        <strain evidence="2">DSM 1682</strain>
    </source>
</reference>
<evidence type="ECO:0000313" key="2">
    <source>
        <dbReference type="EMBL" id="SHE27164.1"/>
    </source>
</evidence>
<accession>A0A0X8VBB4</accession>
<organism evidence="2 4">
    <name type="scientific">Anaerotignum propionicum DSM 1682</name>
    <dbReference type="NCBI Taxonomy" id="991789"/>
    <lineage>
        <taxon>Bacteria</taxon>
        <taxon>Bacillati</taxon>
        <taxon>Bacillota</taxon>
        <taxon>Clostridia</taxon>
        <taxon>Lachnospirales</taxon>
        <taxon>Anaerotignaceae</taxon>
        <taxon>Anaerotignum</taxon>
    </lineage>
</organism>